<evidence type="ECO:0000256" key="1">
    <source>
        <dbReference type="SAM" id="Coils"/>
    </source>
</evidence>
<keyword evidence="1" id="KW-0175">Coiled coil</keyword>
<dbReference type="Proteomes" id="UP000226106">
    <property type="component" value="Unassembled WGS sequence"/>
</dbReference>
<feature type="coiled-coil region" evidence="1">
    <location>
        <begin position="77"/>
        <end position="104"/>
    </location>
</feature>
<name>A0A9X7AS70_BACTU</name>
<dbReference type="RefSeq" id="WP_098640110.1">
    <property type="nucleotide sequence ID" value="NZ_NVCO01000007.1"/>
</dbReference>
<accession>A0A9X7AS70</accession>
<reference evidence="2 3" key="1">
    <citation type="submission" date="2017-09" db="EMBL/GenBank/DDBJ databases">
        <title>Large-scale bioinformatics analysis of Bacillus genomes uncovers conserved roles of natural products in bacterial physiology.</title>
        <authorList>
            <consortium name="Agbiome Team Llc"/>
            <person name="Bleich R.M."/>
            <person name="Grubbs K.J."/>
            <person name="Santa Maria K.C."/>
            <person name="Allen S.E."/>
            <person name="Farag S."/>
            <person name="Shank E.A."/>
            <person name="Bowers A."/>
        </authorList>
    </citation>
    <scope>NUCLEOTIDE SEQUENCE [LARGE SCALE GENOMIC DNA]</scope>
    <source>
        <strain evidence="2 3">AFS065400</strain>
    </source>
</reference>
<protein>
    <submittedName>
        <fullName evidence="2">Uncharacterized protein</fullName>
    </submittedName>
</protein>
<comment type="caution">
    <text evidence="2">The sequence shown here is derived from an EMBL/GenBank/DDBJ whole genome shotgun (WGS) entry which is preliminary data.</text>
</comment>
<dbReference type="EMBL" id="NVCO01000007">
    <property type="protein sequence ID" value="PFT50792.1"/>
    <property type="molecule type" value="Genomic_DNA"/>
</dbReference>
<gene>
    <name evidence="2" type="ORF">COK72_01955</name>
</gene>
<dbReference type="AlphaFoldDB" id="A0A9X7AS70"/>
<evidence type="ECO:0000313" key="2">
    <source>
        <dbReference type="EMBL" id="PFT50792.1"/>
    </source>
</evidence>
<evidence type="ECO:0000313" key="3">
    <source>
        <dbReference type="Proteomes" id="UP000226106"/>
    </source>
</evidence>
<proteinExistence type="predicted"/>
<sequence>MSYVLKVFGKYVAEGVGFNKEQGVWDVTLISSEVDAQSYRTKERAETVAGFVEQHYFEEDGTQVTCIVEENYAKHRITALKWSLEQAQTQLNRAESNYKTGTNTRADEDEIVKLRLVVGSLKELMDKEY</sequence>
<organism evidence="2 3">
    <name type="scientific">Bacillus thuringiensis</name>
    <dbReference type="NCBI Taxonomy" id="1428"/>
    <lineage>
        <taxon>Bacteria</taxon>
        <taxon>Bacillati</taxon>
        <taxon>Bacillota</taxon>
        <taxon>Bacilli</taxon>
        <taxon>Bacillales</taxon>
        <taxon>Bacillaceae</taxon>
        <taxon>Bacillus</taxon>
        <taxon>Bacillus cereus group</taxon>
    </lineage>
</organism>